<sequence length="1019" mass="107347">MSKLKLAKTLKIMIAVLVAFVSLGLFNVVSASEETDMQGEEVSSEQAEETSKEELMEEEMGTDQNDEEETTLDEVDSENEEVEENTDDVKTDVVSADTAATLLRQPRSSDGWELHYDAAWRTTTSSNYSSSDTFEIYTAEEFAAFAYMTSNSYAPFSGKTIKLMNDIDISAYTWLPIAYNSDLSFAGTFDGGGNTISGMRLSRSVSTNSAGDAMNGTAMFRFVYGGTIKNLVVENATIDQQGSSLGQYETNHVGIVAGAVRGATFENITVKDSTMNLTNINCDGWNTAGMLVGSLNWNIDTTPSKVVNCTTINSTVNYSTSGGGYLLAIGGLVGGHGNDYGAIGGPGPASSASSVHDSNVINFKVNRSSAGTNVTWPEAVGGLVGRTNAVFEIVDCTATYDMNFTGSFTTTGFRGISAGGVVGSIDGGAEVLRCSAVGSITSNATGGLASKGLFAGGIAGQAGNWSGNSRVYGSTIKSCFSSMEFTGANSEVYGNVIGLRIMPQDTYSIDISEVFCLNTGVNDKVSGINSSATGTLGSVNERDVYFIDINDLHVNTAEEPFTYTGIASDGTAGVIDNTFVFAYSDADATGTITDNSDGTVTGTLQGNDFNVGGNITRTSDAEVLVKFILPVDVLARTADYAVTKTATNASISGADSIAPGATYTATTTADSGYVLPDTITVTMNGISLVQGTGFTYDKTTGAISIPNVNGDLVITVNGVVKVPEKYSITYHKNNATSGNVPVDANQYLANATATVMSQGALVREGYTFNGWNTSANGSGTAYAVNTPITITANVTLYAQWKINSYTITYDTNGGSGSNYSVSANYSSSHTVLASSDTNLNYVRDNYEFKGWNTKADGSGTAYSVNDMIMITGNVTLYAQWSEKTVVTPPTQTTASYKVEHYLQQTDGTYVVKEVENKTGTIGSNVSASYKTYTGYVSNTFHVNTKQSGVIDSDGSLTLRLYYKAIGREATFNPSTNPNGNNSSASMAGVNSGDNKNTQLLILLLLASFGAVTALKLKKD</sequence>
<feature type="compositionally biased region" description="Acidic residues" evidence="2">
    <location>
        <begin position="55"/>
        <end position="86"/>
    </location>
</feature>
<organism evidence="4 5">
    <name type="scientific">Breznakia pachnodae</name>
    <dbReference type="NCBI Taxonomy" id="265178"/>
    <lineage>
        <taxon>Bacteria</taxon>
        <taxon>Bacillati</taxon>
        <taxon>Bacillota</taxon>
        <taxon>Erysipelotrichia</taxon>
        <taxon>Erysipelotrichales</taxon>
        <taxon>Erysipelotrichaceae</taxon>
        <taxon>Breznakia</taxon>
    </lineage>
</organism>
<gene>
    <name evidence="4" type="ORF">J2S15_002397</name>
</gene>
<evidence type="ECO:0000256" key="1">
    <source>
        <dbReference type="ARBA" id="ARBA00004196"/>
    </source>
</evidence>
<feature type="signal peptide" evidence="3">
    <location>
        <begin position="1"/>
        <end position="31"/>
    </location>
</feature>
<dbReference type="RefSeq" id="WP_307408543.1">
    <property type="nucleotide sequence ID" value="NZ_JAUSUR010000004.1"/>
</dbReference>
<feature type="chain" id="PRO_5047374891" evidence="3">
    <location>
        <begin position="32"/>
        <end position="1019"/>
    </location>
</feature>
<dbReference type="EMBL" id="JAUSUR010000004">
    <property type="protein sequence ID" value="MDQ0361647.1"/>
    <property type="molecule type" value="Genomic_DNA"/>
</dbReference>
<proteinExistence type="predicted"/>
<evidence type="ECO:0000256" key="3">
    <source>
        <dbReference type="SAM" id="SignalP"/>
    </source>
</evidence>
<keyword evidence="5" id="KW-1185">Reference proteome</keyword>
<dbReference type="Gene3D" id="2.160.20.110">
    <property type="match status" value="2"/>
</dbReference>
<name>A0ABU0E424_9FIRM</name>
<comment type="subcellular location">
    <subcellularLocation>
        <location evidence="1">Cell envelope</location>
    </subcellularLocation>
</comment>
<evidence type="ECO:0000256" key="2">
    <source>
        <dbReference type="SAM" id="MobiDB-lite"/>
    </source>
</evidence>
<accession>A0ABU0E424</accession>
<dbReference type="Gene3D" id="2.60.40.4270">
    <property type="entry name" value="Listeria-Bacteroides repeat domain"/>
    <property type="match status" value="2"/>
</dbReference>
<feature type="compositionally biased region" description="Acidic residues" evidence="2">
    <location>
        <begin position="33"/>
        <end position="48"/>
    </location>
</feature>
<dbReference type="InterPro" id="IPR013378">
    <property type="entry name" value="InlB-like_B-rpt"/>
</dbReference>
<feature type="region of interest" description="Disordered" evidence="2">
    <location>
        <begin position="33"/>
        <end position="90"/>
    </location>
</feature>
<dbReference type="Pfam" id="PF09479">
    <property type="entry name" value="Flg_new"/>
    <property type="match status" value="2"/>
</dbReference>
<dbReference type="Proteomes" id="UP001230220">
    <property type="component" value="Unassembled WGS sequence"/>
</dbReference>
<evidence type="ECO:0000313" key="4">
    <source>
        <dbReference type="EMBL" id="MDQ0361647.1"/>
    </source>
</evidence>
<keyword evidence="3" id="KW-0732">Signal</keyword>
<reference evidence="4 5" key="1">
    <citation type="submission" date="2023-07" db="EMBL/GenBank/DDBJ databases">
        <title>Genomic Encyclopedia of Type Strains, Phase IV (KMG-IV): sequencing the most valuable type-strain genomes for metagenomic binning, comparative biology and taxonomic classification.</title>
        <authorList>
            <person name="Goeker M."/>
        </authorList>
    </citation>
    <scope>NUCLEOTIDE SEQUENCE [LARGE SCALE GENOMIC DNA]</scope>
    <source>
        <strain evidence="4 5">DSM 16784</strain>
    </source>
</reference>
<dbReference type="NCBIfam" id="TIGR02543">
    <property type="entry name" value="List_Bact_rpt"/>
    <property type="match status" value="2"/>
</dbReference>
<comment type="caution">
    <text evidence="4">The sequence shown here is derived from an EMBL/GenBank/DDBJ whole genome shotgun (WGS) entry which is preliminary data.</text>
</comment>
<dbReference type="InterPro" id="IPR042229">
    <property type="entry name" value="Listeria/Bacterioides_rpt_sf"/>
</dbReference>
<protein>
    <submittedName>
        <fullName evidence="4">Repeat protein (TIGR02543 family)</fullName>
    </submittedName>
</protein>
<evidence type="ECO:0000313" key="5">
    <source>
        <dbReference type="Proteomes" id="UP001230220"/>
    </source>
</evidence>